<dbReference type="PANTHER" id="PTHR43711:SF26">
    <property type="entry name" value="SENSOR HISTIDINE KINASE RCSC"/>
    <property type="match status" value="1"/>
</dbReference>
<protein>
    <recommendedName>
        <fullName evidence="2">histidine kinase</fullName>
        <ecNumber evidence="2">2.7.13.3</ecNumber>
    </recommendedName>
</protein>
<sequence>MLNRLKSVEFSKFAPLLVTLAFILILIQYSFHPLESIFFDFWEKTDFGARSFKTPIVLVSMDEESDQFLGETYPYTYASHTRLMSRLKEDHPGVINYFVSLREPDSDVEARYQTEFHENIKTYSPSNDKFKFGTEIDNLGELIPPEALRDVGYYLGQLYKDQLVFSKDEVVRRAILNISGEDSIHLWTAKRFRELNNMPVVDATAYKGAYYNSEADANFALFKYSGNPTSNRIPTIPFHRVVVGNFPKGFFKDKIVLVGPSYLSNSSDFILTPFEKENAKTPKLAVHADVIEALVSEKTIYDVDDLVTQIASVLIAILLSYIISRVQPVKGLMITILLIIGILLTSYLAFVTLGWWIKLSHLVLSIFVVYYIWVPFRAIEEYQTRYAIQEETKLLKQVDNLKQNFISLMSHDLKTPVAKIAGIADILKIKFNNTPEQMELIDNVVNSTKELNNFINSILDLTKIESQNLTLRKESKDVNKIIEGIIEKLEFEANAKAMTIESELSPLYPIQIDTVLMNRVISNLIENALKYAGREKTVWVKTWDDPEWVYIEIRDNGVGVGPDDLAHIFDKFYRVKNDSTHAIKGSGLGLYLVKYFIELHNGVITATSQLGEGTSFIIKLKNE</sequence>
<reference evidence="9 10" key="1">
    <citation type="submission" date="2023-11" db="EMBL/GenBank/DDBJ databases">
        <title>Peredibacter starrii A3.12.</title>
        <authorList>
            <person name="Mitchell R.J."/>
        </authorList>
    </citation>
    <scope>NUCLEOTIDE SEQUENCE [LARGE SCALE GENOMIC DNA]</scope>
    <source>
        <strain evidence="9 10">A3.12</strain>
    </source>
</reference>
<keyword evidence="7" id="KW-0812">Transmembrane</keyword>
<dbReference type="Pfam" id="PF02518">
    <property type="entry name" value="HATPase_c"/>
    <property type="match status" value="1"/>
</dbReference>
<dbReference type="PANTHER" id="PTHR43711">
    <property type="entry name" value="TWO-COMPONENT HISTIDINE KINASE"/>
    <property type="match status" value="1"/>
</dbReference>
<proteinExistence type="predicted"/>
<dbReference type="SMART" id="SM01080">
    <property type="entry name" value="CHASE2"/>
    <property type="match status" value="1"/>
</dbReference>
<evidence type="ECO:0000259" key="8">
    <source>
        <dbReference type="PROSITE" id="PS50109"/>
    </source>
</evidence>
<dbReference type="Pfam" id="PF00512">
    <property type="entry name" value="HisKA"/>
    <property type="match status" value="1"/>
</dbReference>
<dbReference type="GO" id="GO:0000155">
    <property type="term" value="F:phosphorelay sensor kinase activity"/>
    <property type="evidence" value="ECO:0007669"/>
    <property type="project" value="InterPro"/>
</dbReference>
<evidence type="ECO:0000256" key="1">
    <source>
        <dbReference type="ARBA" id="ARBA00000085"/>
    </source>
</evidence>
<feature type="transmembrane region" description="Helical" evidence="7">
    <location>
        <begin position="356"/>
        <end position="376"/>
    </location>
</feature>
<keyword evidence="10" id="KW-1185">Reference proteome</keyword>
<dbReference type="CDD" id="cd00075">
    <property type="entry name" value="HATPase"/>
    <property type="match status" value="1"/>
</dbReference>
<dbReference type="SMART" id="SM00387">
    <property type="entry name" value="HATPase_c"/>
    <property type="match status" value="1"/>
</dbReference>
<dbReference type="InterPro" id="IPR003594">
    <property type="entry name" value="HATPase_dom"/>
</dbReference>
<dbReference type="InterPro" id="IPR036097">
    <property type="entry name" value="HisK_dim/P_sf"/>
</dbReference>
<evidence type="ECO:0000256" key="6">
    <source>
        <dbReference type="ARBA" id="ARBA00023012"/>
    </source>
</evidence>
<dbReference type="InterPro" id="IPR050736">
    <property type="entry name" value="Sensor_HK_Regulatory"/>
</dbReference>
<evidence type="ECO:0000256" key="4">
    <source>
        <dbReference type="ARBA" id="ARBA00022679"/>
    </source>
</evidence>
<dbReference type="Gene3D" id="1.10.287.130">
    <property type="match status" value="1"/>
</dbReference>
<evidence type="ECO:0000256" key="3">
    <source>
        <dbReference type="ARBA" id="ARBA00022553"/>
    </source>
</evidence>
<keyword evidence="6" id="KW-0902">Two-component regulatory system</keyword>
<dbReference type="CDD" id="cd00082">
    <property type="entry name" value="HisKA"/>
    <property type="match status" value="1"/>
</dbReference>
<evidence type="ECO:0000313" key="10">
    <source>
        <dbReference type="Proteomes" id="UP001324634"/>
    </source>
</evidence>
<dbReference type="SMART" id="SM00388">
    <property type="entry name" value="HisKA"/>
    <property type="match status" value="1"/>
</dbReference>
<evidence type="ECO:0000313" key="9">
    <source>
        <dbReference type="EMBL" id="WPU65322.1"/>
    </source>
</evidence>
<dbReference type="FunFam" id="3.30.565.10:FF:000006">
    <property type="entry name" value="Sensor histidine kinase WalK"/>
    <property type="match status" value="1"/>
</dbReference>
<dbReference type="Proteomes" id="UP001324634">
    <property type="component" value="Chromosome"/>
</dbReference>
<evidence type="ECO:0000256" key="7">
    <source>
        <dbReference type="SAM" id="Phobius"/>
    </source>
</evidence>
<dbReference type="SUPFAM" id="SSF55874">
    <property type="entry name" value="ATPase domain of HSP90 chaperone/DNA topoisomerase II/histidine kinase"/>
    <property type="match status" value="1"/>
</dbReference>
<dbReference type="PROSITE" id="PS50109">
    <property type="entry name" value="HIS_KIN"/>
    <property type="match status" value="1"/>
</dbReference>
<name>A0AAX4HQA5_9BACT</name>
<dbReference type="RefSeq" id="WP_321395568.1">
    <property type="nucleotide sequence ID" value="NZ_CP139487.1"/>
</dbReference>
<feature type="transmembrane region" description="Helical" evidence="7">
    <location>
        <begin position="331"/>
        <end position="350"/>
    </location>
</feature>
<dbReference type="EC" id="2.7.13.3" evidence="2"/>
<accession>A0AAX4HQA5</accession>
<organism evidence="9 10">
    <name type="scientific">Peredibacter starrii</name>
    <dbReference type="NCBI Taxonomy" id="28202"/>
    <lineage>
        <taxon>Bacteria</taxon>
        <taxon>Pseudomonadati</taxon>
        <taxon>Bdellovibrionota</taxon>
        <taxon>Bacteriovoracia</taxon>
        <taxon>Bacteriovoracales</taxon>
        <taxon>Bacteriovoracaceae</taxon>
        <taxon>Peredibacter</taxon>
    </lineage>
</organism>
<dbReference type="EMBL" id="CP139487">
    <property type="protein sequence ID" value="WPU65322.1"/>
    <property type="molecule type" value="Genomic_DNA"/>
</dbReference>
<dbReference type="Gene3D" id="3.30.565.10">
    <property type="entry name" value="Histidine kinase-like ATPase, C-terminal domain"/>
    <property type="match status" value="1"/>
</dbReference>
<dbReference type="Pfam" id="PF05226">
    <property type="entry name" value="CHASE2"/>
    <property type="match status" value="1"/>
</dbReference>
<feature type="transmembrane region" description="Helical" evidence="7">
    <location>
        <begin position="12"/>
        <end position="31"/>
    </location>
</feature>
<gene>
    <name evidence="9" type="ORF">SOO65_01015</name>
</gene>
<keyword evidence="5" id="KW-0418">Kinase</keyword>
<evidence type="ECO:0000256" key="5">
    <source>
        <dbReference type="ARBA" id="ARBA00022777"/>
    </source>
</evidence>
<comment type="catalytic activity">
    <reaction evidence="1">
        <text>ATP + protein L-histidine = ADP + protein N-phospho-L-histidine.</text>
        <dbReference type="EC" id="2.7.13.3"/>
    </reaction>
</comment>
<keyword evidence="7" id="KW-0472">Membrane</keyword>
<dbReference type="InterPro" id="IPR003661">
    <property type="entry name" value="HisK_dim/P_dom"/>
</dbReference>
<dbReference type="InterPro" id="IPR036890">
    <property type="entry name" value="HATPase_C_sf"/>
</dbReference>
<evidence type="ECO:0000256" key="2">
    <source>
        <dbReference type="ARBA" id="ARBA00012438"/>
    </source>
</evidence>
<keyword evidence="4" id="KW-0808">Transferase</keyword>
<dbReference type="PRINTS" id="PR00344">
    <property type="entry name" value="BCTRLSENSOR"/>
</dbReference>
<keyword evidence="7" id="KW-1133">Transmembrane helix</keyword>
<dbReference type="InterPro" id="IPR005467">
    <property type="entry name" value="His_kinase_dom"/>
</dbReference>
<dbReference type="SUPFAM" id="SSF47384">
    <property type="entry name" value="Homodimeric domain of signal transducing histidine kinase"/>
    <property type="match status" value="1"/>
</dbReference>
<feature type="domain" description="Histidine kinase" evidence="8">
    <location>
        <begin position="408"/>
        <end position="623"/>
    </location>
</feature>
<dbReference type="InterPro" id="IPR004358">
    <property type="entry name" value="Sig_transdc_His_kin-like_C"/>
</dbReference>
<dbReference type="KEGG" id="psti:SOO65_01015"/>
<feature type="transmembrane region" description="Helical" evidence="7">
    <location>
        <begin position="306"/>
        <end position="324"/>
    </location>
</feature>
<keyword evidence="3" id="KW-0597">Phosphoprotein</keyword>
<dbReference type="InterPro" id="IPR007890">
    <property type="entry name" value="CHASE2"/>
</dbReference>
<dbReference type="AlphaFoldDB" id="A0AAX4HQA5"/>